<dbReference type="STRING" id="1329250.WOSG25_150290"/>
<keyword evidence="2" id="KW-0964">Secreted</keyword>
<evidence type="ECO:0000256" key="4">
    <source>
        <dbReference type="ARBA" id="ARBA00023088"/>
    </source>
</evidence>
<dbReference type="RefSeq" id="WP_027699711.1">
    <property type="nucleotide sequence ID" value="NZ_DF820498.1"/>
</dbReference>
<accession>A0A069CX73</accession>
<dbReference type="EMBL" id="DF820498">
    <property type="protein sequence ID" value="GAK31778.1"/>
    <property type="molecule type" value="Genomic_DNA"/>
</dbReference>
<dbReference type="InterPro" id="IPR032179">
    <property type="entry name" value="Cry22Aa_Ig-like"/>
</dbReference>
<evidence type="ECO:0000256" key="3">
    <source>
        <dbReference type="ARBA" id="ARBA00022729"/>
    </source>
</evidence>
<dbReference type="Proteomes" id="UP000030643">
    <property type="component" value="Unassembled WGS sequence"/>
</dbReference>
<dbReference type="eggNOG" id="COG3227">
    <property type="taxonomic scope" value="Bacteria"/>
</dbReference>
<evidence type="ECO:0000259" key="6">
    <source>
        <dbReference type="PROSITE" id="PS50847"/>
    </source>
</evidence>
<organism evidence="7 8">
    <name type="scientific">Weissella oryzae (strain DSM 25784 / JCM 18191 / LMG 30913 / SG25)</name>
    <dbReference type="NCBI Taxonomy" id="1329250"/>
    <lineage>
        <taxon>Bacteria</taxon>
        <taxon>Bacillati</taxon>
        <taxon>Bacillota</taxon>
        <taxon>Bacilli</taxon>
        <taxon>Lactobacillales</taxon>
        <taxon>Lactobacillaceae</taxon>
        <taxon>Weissella</taxon>
    </lineage>
</organism>
<evidence type="ECO:0000256" key="2">
    <source>
        <dbReference type="ARBA" id="ARBA00022525"/>
    </source>
</evidence>
<keyword evidence="4" id="KW-0572">Peptidoglycan-anchor</keyword>
<sequence>MLVEKNKKHRIADLHRHHLSELHKRRLRFYSTLLLMSGLSAVTLTSKPVLADSSTPSTSQSQQVASSTADSSSSLAADVASTSSTSASSSTASVAPTSDLTSASTVSSATDATSSDAQSVASAVSTTSTSSTPASSASQAKMFAANVVASTASTAATSANTTAVNVKATGYATTTNATGVNIDSAGNVTGSFTGQNVNGSTDNVTITALALGSTLTGTYTVANPSNGVTTGTVTGTLDSTTGNWDLILQYGAVTGYDATNQYIPILAGTNASATYTVNYGASTVANYGKTVTLTNFFQTGAKTATATYTSGTTTGTANLTQNADGSWNINAQNPAGAPAITSSNTGNFSGLSINIPANAFVTGTSYTAANGNSITMNTNLPAGYVSGTTNYNGGYIDASLGSVWSSSFGNSASNTIHLVSFVTYNAATGQWIFMNPQSTYAGGAIEYPFVTSSAINTAGTTGTAKNSNGVTVPTLVWGNLTVNTNNGQILIGQVLIPNVATLTNGGLSTFTNIGSSAQTVGTSVYNGTSFSGGLALTLGQGPSNSFSDQFITSFSTTLIPGTYGKSGYTWSALGSRSLLTMSQLSATNYNFVAQYGTTSTGAVASTATGSTINAAGPIMIDPSNDSWIKAQGYTTLAGFVDSAGHSYIIYDYGGSSFANFTPSYIYDANGNITGATPMIVTYGYMAPSTTSATGTFTSSGYLYATYNATTGQWTFTDTASLTAPTSAIVMPGQTVSLNGNLTATDTNYTLSTGGLVATATPTTVTSFNTNYNAPTTTSLNLITMVYDSTGKTLLATNNGNTTGVAQSNGGVTVNADGTFSFQAGGTYQVRYVYLDNLRNMVSAYETITVPASYITATTIPNMPVGSTVDLMAYPASYVDTAAPTQGLTTTVTDPAGNTVVITSASDGSITSITASNPAVLNVVNGKFVNNLLGSYEVMYSYANANSGFAATSVGKYFSSMQVGNLAVTPAITVDAGAQETALNPLSLITTAVDADGTILTANGSNGNYTLNGTNFLGQNISLPLTITKITPIQQAGLQMRLAATTQTSTKYDLQYSFTDSAGVQHSAMAIVTVIPDQANLNLPARVTLQQNTNSGASYDIAGLLANAIDSDGSSAIPANAVTVNGTVNVAVAGDYPINFSYLDNFGNQITGDTLVTVTPDQANLNVPTSVNLNQNTNAGASYDPSTLLTNVLDSDGVSTIPANAVTISGTVDIAKAGTYPISFSYTDSFGNQVTAKTVVTVLADPAGITLAQSVPGVTVTGTLAVQVNVGTTVDPLQLIHATDSDGSLVAGAKLIIDQTSLNLQKAGTYPVTYSFLDRFGNQITATVMVTVLPVDSSSSQPDEILSTDSNNSNVADVAVKEAVPNAASLLPSRTSLPDTGVTASNKAIAWLGQASLYLAAIFAIGRRKRDEED</sequence>
<keyword evidence="8" id="KW-1185">Reference proteome</keyword>
<proteinExistence type="predicted"/>
<feature type="domain" description="Gram-positive cocci surface proteins LPxTG" evidence="6">
    <location>
        <begin position="1376"/>
        <end position="1413"/>
    </location>
</feature>
<evidence type="ECO:0000313" key="8">
    <source>
        <dbReference type="Proteomes" id="UP000030643"/>
    </source>
</evidence>
<evidence type="ECO:0000256" key="1">
    <source>
        <dbReference type="ARBA" id="ARBA00022512"/>
    </source>
</evidence>
<dbReference type="Pfam" id="PF16403">
    <property type="entry name" value="Bact_surface_Ig-like"/>
    <property type="match status" value="1"/>
</dbReference>
<keyword evidence="3" id="KW-0732">Signal</keyword>
<protein>
    <submittedName>
        <fullName evidence="7">Large repetitive protein</fullName>
    </submittedName>
</protein>
<dbReference type="InterPro" id="IPR019931">
    <property type="entry name" value="LPXTG_anchor"/>
</dbReference>
<feature type="region of interest" description="Disordered" evidence="5">
    <location>
        <begin position="50"/>
        <end position="73"/>
    </location>
</feature>
<dbReference type="Gene3D" id="2.60.40.10">
    <property type="entry name" value="Immunoglobulins"/>
    <property type="match status" value="3"/>
</dbReference>
<dbReference type="InterPro" id="IPR013783">
    <property type="entry name" value="Ig-like_fold"/>
</dbReference>
<dbReference type="OrthoDB" id="2327454at2"/>
<keyword evidence="1" id="KW-0134">Cell wall</keyword>
<reference evidence="8" key="1">
    <citation type="journal article" date="2014" name="Genome Announc.">
        <title>Draft genome sequence of Weissella oryzae SG25T, isolated from fermented rice grains.</title>
        <authorList>
            <person name="Tanizawa Y."/>
            <person name="Fujisawa T."/>
            <person name="Mochizuki T."/>
            <person name="Kaminuma E."/>
            <person name="Suzuki Y."/>
            <person name="Nakamura Y."/>
            <person name="Tohno M."/>
        </authorList>
    </citation>
    <scope>NUCLEOTIDE SEQUENCE [LARGE SCALE GENOMIC DNA]</scope>
    <source>
        <strain evidence="8">DSM 25784 / JCM 18191 / LMG 30913 / SG25</strain>
    </source>
</reference>
<gene>
    <name evidence="7" type="ORF">WOSG25_150290</name>
</gene>
<dbReference type="PROSITE" id="PS50847">
    <property type="entry name" value="GRAM_POS_ANCHORING"/>
    <property type="match status" value="1"/>
</dbReference>
<evidence type="ECO:0000313" key="7">
    <source>
        <dbReference type="EMBL" id="GAK31778.1"/>
    </source>
</evidence>
<evidence type="ECO:0000256" key="5">
    <source>
        <dbReference type="SAM" id="MobiDB-lite"/>
    </source>
</evidence>
<name>A0A069CX73_WEIOS</name>